<keyword evidence="5" id="KW-1133">Transmembrane helix</keyword>
<dbReference type="SUPFAM" id="SSF103088">
    <property type="entry name" value="OmpA-like"/>
    <property type="match status" value="1"/>
</dbReference>
<evidence type="ECO:0000256" key="2">
    <source>
        <dbReference type="ARBA" id="ARBA00023136"/>
    </source>
</evidence>
<dbReference type="GO" id="GO:0009279">
    <property type="term" value="C:cell outer membrane"/>
    <property type="evidence" value="ECO:0007669"/>
    <property type="project" value="UniProtKB-SubCell"/>
</dbReference>
<evidence type="ECO:0000259" key="6">
    <source>
        <dbReference type="PROSITE" id="PS51123"/>
    </source>
</evidence>
<protein>
    <submittedName>
        <fullName evidence="7">OmpA family protein</fullName>
    </submittedName>
</protein>
<name>A0AA90WF00_9GAMM</name>
<keyword evidence="5" id="KW-0812">Transmembrane</keyword>
<dbReference type="Pfam" id="PF00691">
    <property type="entry name" value="OmpA"/>
    <property type="match status" value="1"/>
</dbReference>
<evidence type="ECO:0000256" key="5">
    <source>
        <dbReference type="SAM" id="Phobius"/>
    </source>
</evidence>
<evidence type="ECO:0000256" key="1">
    <source>
        <dbReference type="ARBA" id="ARBA00004442"/>
    </source>
</evidence>
<feature type="domain" description="OmpA-like" evidence="6">
    <location>
        <begin position="367"/>
        <end position="484"/>
    </location>
</feature>
<feature type="transmembrane region" description="Helical" evidence="5">
    <location>
        <begin position="174"/>
        <end position="191"/>
    </location>
</feature>
<comment type="caution">
    <text evidence="7">The sequence shown here is derived from an EMBL/GenBank/DDBJ whole genome shotgun (WGS) entry which is preliminary data.</text>
</comment>
<dbReference type="EMBL" id="WITK01000019">
    <property type="protein sequence ID" value="MQW92913.1"/>
    <property type="molecule type" value="Genomic_DNA"/>
</dbReference>
<evidence type="ECO:0000313" key="7">
    <source>
        <dbReference type="EMBL" id="MQW92913.1"/>
    </source>
</evidence>
<organism evidence="7 8">
    <name type="scientific">Acinetobacter wanghuae</name>
    <dbReference type="NCBI Taxonomy" id="2662362"/>
    <lineage>
        <taxon>Bacteria</taxon>
        <taxon>Pseudomonadati</taxon>
        <taxon>Pseudomonadota</taxon>
        <taxon>Gammaproteobacteria</taxon>
        <taxon>Moraxellales</taxon>
        <taxon>Moraxellaceae</taxon>
        <taxon>Acinetobacter</taxon>
    </lineage>
</organism>
<sequence length="499" mass="53894">MTTGFIELLKDHVSSIVLNGETEHLFEKDLAIKQFLPILLNIFKSKPEWLESLTHQLNPRISDLFAGDPAVKQQLFNQLGNNMPADQLESTLNQTIAPTLSFLETEAGSANPQAIVHLLEKHSASIAQALPTWAAPVLASMGIPLLANQTLHQQPSNVETPQYYAQEEKKKSSWLPFVIFLILAAIALFLYKACTNKKVDETAVAPATQTVSDQPASLQLSTGANAEIVNCSIFLNNPSYLDILQKEVKQIFNHTPGCGADTSAANHTEFTDQDTIPSVLKLIKGVPNLSLSWIGDQVSVQAANAADADRVAAEIRNLAKNVTVTTQQASDVNNLNTTDDVDAAITSANTSAEQALSSIKTDNVRALDVATALNLQIINFATASSEIPEVNKTILDQAAGLLKRASHVNLKVVGHTDAQGDAAKNKVLSQERAKSIVDYLVAQGVDPAQLQAVGMGAEKPRADNATEQGRFQNRRIEFEVLNTETGVVRAVDEQGVQEK</sequence>
<dbReference type="InterPro" id="IPR036737">
    <property type="entry name" value="OmpA-like_sf"/>
</dbReference>
<dbReference type="Proteomes" id="UP000480556">
    <property type="component" value="Unassembled WGS sequence"/>
</dbReference>
<evidence type="ECO:0000256" key="3">
    <source>
        <dbReference type="ARBA" id="ARBA00023237"/>
    </source>
</evidence>
<dbReference type="Gene3D" id="3.30.1330.60">
    <property type="entry name" value="OmpA-like domain"/>
    <property type="match status" value="1"/>
</dbReference>
<dbReference type="CDD" id="cd07185">
    <property type="entry name" value="OmpA_C-like"/>
    <property type="match status" value="1"/>
</dbReference>
<dbReference type="InterPro" id="IPR050330">
    <property type="entry name" value="Bact_OuterMem_StrucFunc"/>
</dbReference>
<dbReference type="InterPro" id="IPR006665">
    <property type="entry name" value="OmpA-like"/>
</dbReference>
<evidence type="ECO:0000256" key="4">
    <source>
        <dbReference type="PROSITE-ProRule" id="PRU00473"/>
    </source>
</evidence>
<comment type="subcellular location">
    <subcellularLocation>
        <location evidence="1">Cell outer membrane</location>
    </subcellularLocation>
</comment>
<dbReference type="PANTHER" id="PTHR30329:SF21">
    <property type="entry name" value="LIPOPROTEIN YIAD-RELATED"/>
    <property type="match status" value="1"/>
</dbReference>
<reference evidence="7 8" key="1">
    <citation type="submission" date="2019-10" db="EMBL/GenBank/DDBJ databases">
        <authorList>
            <person name="Dong K."/>
        </authorList>
    </citation>
    <scope>NUCLEOTIDE SEQUENCE [LARGE SCALE GENOMIC DNA]</scope>
    <source>
        <strain evidence="8">dk771</strain>
    </source>
</reference>
<dbReference type="PROSITE" id="PS51123">
    <property type="entry name" value="OMPA_2"/>
    <property type="match status" value="1"/>
</dbReference>
<keyword evidence="2 4" id="KW-0472">Membrane</keyword>
<accession>A0AA90WF00</accession>
<evidence type="ECO:0000313" key="8">
    <source>
        <dbReference type="Proteomes" id="UP000480556"/>
    </source>
</evidence>
<dbReference type="PANTHER" id="PTHR30329">
    <property type="entry name" value="STATOR ELEMENT OF FLAGELLAR MOTOR COMPLEX"/>
    <property type="match status" value="1"/>
</dbReference>
<dbReference type="InterPro" id="IPR006664">
    <property type="entry name" value="OMP_bac"/>
</dbReference>
<keyword evidence="3" id="KW-0998">Cell outer membrane</keyword>
<dbReference type="PRINTS" id="PR01021">
    <property type="entry name" value="OMPADOMAIN"/>
</dbReference>
<proteinExistence type="predicted"/>
<gene>
    <name evidence="7" type="ORF">GHJ48_11030</name>
</gene>
<dbReference type="AlphaFoldDB" id="A0AA90WF00"/>
<dbReference type="RefSeq" id="WP_153389407.1">
    <property type="nucleotide sequence ID" value="NZ_WITK01000019.1"/>
</dbReference>